<dbReference type="InterPro" id="IPR050104">
    <property type="entry name" value="FMN-dep_NADH:Q_OxRdtase_AzoR1"/>
</dbReference>
<evidence type="ECO:0000256" key="4">
    <source>
        <dbReference type="ARBA" id="ARBA00023027"/>
    </source>
</evidence>
<evidence type="ECO:0000259" key="7">
    <source>
        <dbReference type="Pfam" id="PF02525"/>
    </source>
</evidence>
<comment type="function">
    <text evidence="6">Also exhibits azoreductase activity. Catalyzes the reductive cleavage of the azo bond in aromatic azo compounds to the corresponding amines.</text>
</comment>
<comment type="similarity">
    <text evidence="6">Belongs to the azoreductase type 1 family.</text>
</comment>
<dbReference type="GO" id="GO:0016655">
    <property type="term" value="F:oxidoreductase activity, acting on NAD(P)H, quinone or similar compound as acceptor"/>
    <property type="evidence" value="ECO:0007669"/>
    <property type="project" value="InterPro"/>
</dbReference>
<gene>
    <name evidence="6 8" type="primary">azoR</name>
    <name evidence="8" type="ORF">GCM10011425_22170</name>
</gene>
<comment type="cofactor">
    <cofactor evidence="6">
        <name>FMN</name>
        <dbReference type="ChEBI" id="CHEBI:58210"/>
    </cofactor>
    <text evidence="6">Binds 1 FMN per subunit.</text>
</comment>
<dbReference type="InterPro" id="IPR003680">
    <property type="entry name" value="Flavodoxin_fold"/>
</dbReference>
<keyword evidence="4 6" id="KW-0520">NAD</keyword>
<name>A0A917N1J8_9SPHI</name>
<keyword evidence="2 6" id="KW-0288">FMN</keyword>
<dbReference type="GO" id="GO:0009055">
    <property type="term" value="F:electron transfer activity"/>
    <property type="evidence" value="ECO:0007669"/>
    <property type="project" value="UniProtKB-UniRule"/>
</dbReference>
<feature type="binding site" evidence="6">
    <location>
        <begin position="109"/>
        <end position="112"/>
    </location>
    <ligand>
        <name>FMN</name>
        <dbReference type="ChEBI" id="CHEBI:58210"/>
    </ligand>
</feature>
<dbReference type="GO" id="GO:0016652">
    <property type="term" value="F:oxidoreductase activity, acting on NAD(P)H as acceptor"/>
    <property type="evidence" value="ECO:0007669"/>
    <property type="project" value="UniProtKB-UniRule"/>
</dbReference>
<protein>
    <recommendedName>
        <fullName evidence="6">FMN dependent NADH:quinone oxidoreductase</fullName>
        <ecNumber evidence="6">1.6.5.-</ecNumber>
    </recommendedName>
    <alternativeName>
        <fullName evidence="6">Azo-dye reductase</fullName>
    </alternativeName>
    <alternativeName>
        <fullName evidence="6">FMN-dependent NADH-azo compound oxidoreductase</fullName>
    </alternativeName>
    <alternativeName>
        <fullName evidence="6">FMN-dependent NADH-azoreductase</fullName>
        <ecNumber evidence="6">1.7.1.17</ecNumber>
    </alternativeName>
</protein>
<organism evidence="8 9">
    <name type="scientific">Mucilaginibacter galii</name>
    <dbReference type="NCBI Taxonomy" id="2005073"/>
    <lineage>
        <taxon>Bacteria</taxon>
        <taxon>Pseudomonadati</taxon>
        <taxon>Bacteroidota</taxon>
        <taxon>Sphingobacteriia</taxon>
        <taxon>Sphingobacteriales</taxon>
        <taxon>Sphingobacteriaceae</taxon>
        <taxon>Mucilaginibacter</taxon>
    </lineage>
</organism>
<comment type="subunit">
    <text evidence="6">Homodimer.</text>
</comment>
<dbReference type="PANTHER" id="PTHR43741">
    <property type="entry name" value="FMN-DEPENDENT NADH-AZOREDUCTASE 1"/>
    <property type="match status" value="1"/>
</dbReference>
<dbReference type="SUPFAM" id="SSF52218">
    <property type="entry name" value="Flavoproteins"/>
    <property type="match status" value="1"/>
</dbReference>
<dbReference type="Pfam" id="PF02525">
    <property type="entry name" value="Flavodoxin_2"/>
    <property type="match status" value="1"/>
</dbReference>
<reference evidence="8" key="2">
    <citation type="submission" date="2020-09" db="EMBL/GenBank/DDBJ databases">
        <authorList>
            <person name="Sun Q."/>
            <person name="Sedlacek I."/>
        </authorList>
    </citation>
    <scope>NUCLEOTIDE SEQUENCE</scope>
    <source>
        <strain evidence="8">CCM 8711</strain>
    </source>
</reference>
<comment type="catalytic activity">
    <reaction evidence="5">
        <text>N,N-dimethyl-1,4-phenylenediamine + anthranilate + 2 NAD(+) = 2-(4-dimethylaminophenyl)diazenylbenzoate + 2 NADH + 2 H(+)</text>
        <dbReference type="Rhea" id="RHEA:55872"/>
        <dbReference type="ChEBI" id="CHEBI:15378"/>
        <dbReference type="ChEBI" id="CHEBI:15783"/>
        <dbReference type="ChEBI" id="CHEBI:16567"/>
        <dbReference type="ChEBI" id="CHEBI:57540"/>
        <dbReference type="ChEBI" id="CHEBI:57945"/>
        <dbReference type="ChEBI" id="CHEBI:71579"/>
        <dbReference type="EC" id="1.7.1.17"/>
    </reaction>
    <physiologicalReaction direction="right-to-left" evidence="5">
        <dbReference type="Rhea" id="RHEA:55874"/>
    </physiologicalReaction>
</comment>
<feature type="binding site" evidence="6">
    <location>
        <position position="23"/>
    </location>
    <ligand>
        <name>FMN</name>
        <dbReference type="ChEBI" id="CHEBI:58210"/>
    </ligand>
</feature>
<evidence type="ECO:0000313" key="8">
    <source>
        <dbReference type="EMBL" id="GGI51005.1"/>
    </source>
</evidence>
<proteinExistence type="inferred from homology"/>
<sequence length="212" mass="23405">MVAYVCLNIKSNKKMKILHLISSPRGEASFSIKLGNAIVEKLQAANPESTVKVHSLIKTPFPHLEEAHLNSFFTPAESRTPEMLEAVKHSDDAIAELQDADAIVIGVPMYNFSIHSTLKAWIDHIARAGITFRYTENGPEGLVKNKKVYLAISTGGIYSEGAMKAYDFTEPYLRSVLGFLGMTDITAYRVEGVNMPQFKDTALEKGINSIDI</sequence>
<dbReference type="EC" id="1.6.5.-" evidence="6"/>
<dbReference type="AlphaFoldDB" id="A0A917N1J8"/>
<reference evidence="8" key="1">
    <citation type="journal article" date="2014" name="Int. J. Syst. Evol. Microbiol.">
        <title>Complete genome sequence of Corynebacterium casei LMG S-19264T (=DSM 44701T), isolated from a smear-ripened cheese.</title>
        <authorList>
            <consortium name="US DOE Joint Genome Institute (JGI-PGF)"/>
            <person name="Walter F."/>
            <person name="Albersmeier A."/>
            <person name="Kalinowski J."/>
            <person name="Ruckert C."/>
        </authorList>
    </citation>
    <scope>NUCLEOTIDE SEQUENCE</scope>
    <source>
        <strain evidence="8">CCM 8711</strain>
    </source>
</reference>
<evidence type="ECO:0000256" key="5">
    <source>
        <dbReference type="ARBA" id="ARBA00048542"/>
    </source>
</evidence>
<keyword evidence="3 6" id="KW-0560">Oxidoreductase</keyword>
<accession>A0A917N1J8</accession>
<comment type="caution">
    <text evidence="8">The sequence shown here is derived from an EMBL/GenBank/DDBJ whole genome shotgun (WGS) entry which is preliminary data.</text>
</comment>
<feature type="binding site" evidence="6">
    <location>
        <begin position="29"/>
        <end position="31"/>
    </location>
    <ligand>
        <name>FMN</name>
        <dbReference type="ChEBI" id="CHEBI:58210"/>
    </ligand>
</feature>
<feature type="domain" description="Flavodoxin-like fold" evidence="7">
    <location>
        <begin position="15"/>
        <end position="208"/>
    </location>
</feature>
<keyword evidence="9" id="KW-1185">Reference proteome</keyword>
<evidence type="ECO:0000256" key="2">
    <source>
        <dbReference type="ARBA" id="ARBA00022643"/>
    </source>
</evidence>
<dbReference type="HAMAP" id="MF_01216">
    <property type="entry name" value="Azoreductase_type1"/>
    <property type="match status" value="1"/>
</dbReference>
<dbReference type="Proteomes" id="UP000662074">
    <property type="component" value="Unassembled WGS sequence"/>
</dbReference>
<dbReference type="InterPro" id="IPR023048">
    <property type="entry name" value="NADH:quinone_OxRdtase_FMN_depd"/>
</dbReference>
<dbReference type="PANTHER" id="PTHR43741:SF4">
    <property type="entry name" value="FMN-DEPENDENT NADH:QUINONE OXIDOREDUCTASE"/>
    <property type="match status" value="1"/>
</dbReference>
<evidence type="ECO:0000313" key="9">
    <source>
        <dbReference type="Proteomes" id="UP000662074"/>
    </source>
</evidence>
<evidence type="ECO:0000256" key="6">
    <source>
        <dbReference type="HAMAP-Rule" id="MF_01216"/>
    </source>
</evidence>
<comment type="function">
    <text evidence="6">Quinone reductase that provides resistance to thiol-specific stress caused by electrophilic quinones.</text>
</comment>
<feature type="binding site" evidence="6">
    <location>
        <begin position="153"/>
        <end position="156"/>
    </location>
    <ligand>
        <name>FMN</name>
        <dbReference type="ChEBI" id="CHEBI:58210"/>
    </ligand>
</feature>
<dbReference type="InterPro" id="IPR029039">
    <property type="entry name" value="Flavoprotein-like_sf"/>
</dbReference>
<evidence type="ECO:0000256" key="1">
    <source>
        <dbReference type="ARBA" id="ARBA00022630"/>
    </source>
</evidence>
<comment type="catalytic activity">
    <reaction evidence="6">
        <text>2 a quinone + NADH + H(+) = 2 a 1,4-benzosemiquinone + NAD(+)</text>
        <dbReference type="Rhea" id="RHEA:65952"/>
        <dbReference type="ChEBI" id="CHEBI:15378"/>
        <dbReference type="ChEBI" id="CHEBI:57540"/>
        <dbReference type="ChEBI" id="CHEBI:57945"/>
        <dbReference type="ChEBI" id="CHEBI:132124"/>
        <dbReference type="ChEBI" id="CHEBI:134225"/>
    </reaction>
</comment>
<dbReference type="EC" id="1.7.1.17" evidence="6"/>
<keyword evidence="1 6" id="KW-0285">Flavoprotein</keyword>
<dbReference type="Gene3D" id="3.40.50.360">
    <property type="match status" value="1"/>
</dbReference>
<evidence type="ECO:0000256" key="3">
    <source>
        <dbReference type="ARBA" id="ARBA00023002"/>
    </source>
</evidence>
<dbReference type="GO" id="GO:0010181">
    <property type="term" value="F:FMN binding"/>
    <property type="evidence" value="ECO:0007669"/>
    <property type="project" value="UniProtKB-UniRule"/>
</dbReference>
<dbReference type="EMBL" id="BMDO01000005">
    <property type="protein sequence ID" value="GGI51005.1"/>
    <property type="molecule type" value="Genomic_DNA"/>
</dbReference>